<evidence type="ECO:0000313" key="16">
    <source>
        <dbReference type="Proteomes" id="UP001446032"/>
    </source>
</evidence>
<evidence type="ECO:0000256" key="6">
    <source>
        <dbReference type="ARBA" id="ARBA00022723"/>
    </source>
</evidence>
<evidence type="ECO:0000256" key="10">
    <source>
        <dbReference type="ARBA" id="ARBA00023014"/>
    </source>
</evidence>
<dbReference type="SUPFAM" id="SSF48150">
    <property type="entry name" value="DNA-glycosylase"/>
    <property type="match status" value="1"/>
</dbReference>
<dbReference type="Pfam" id="PF14815">
    <property type="entry name" value="NUDIX_4"/>
    <property type="match status" value="1"/>
</dbReference>
<keyword evidence="12 13" id="KW-0326">Glycosidase</keyword>
<dbReference type="InterPro" id="IPR000445">
    <property type="entry name" value="HhH_motif"/>
</dbReference>
<dbReference type="PANTHER" id="PTHR42944:SF1">
    <property type="entry name" value="ADENINE DNA GLYCOSYLASE"/>
    <property type="match status" value="1"/>
</dbReference>
<dbReference type="Gene3D" id="3.90.79.10">
    <property type="entry name" value="Nucleoside Triphosphate Pyrophosphohydrolase"/>
    <property type="match status" value="1"/>
</dbReference>
<reference evidence="15 16" key="1">
    <citation type="submission" date="2024-03" db="EMBL/GenBank/DDBJ databases">
        <title>Human intestinal bacterial collection.</title>
        <authorList>
            <person name="Pauvert C."/>
            <person name="Hitch T.C.A."/>
            <person name="Clavel T."/>
        </authorList>
    </citation>
    <scope>NUCLEOTIDE SEQUENCE [LARGE SCALE GENOMIC DNA]</scope>
    <source>
        <strain evidence="15 16">CLA-AA-H95</strain>
    </source>
</reference>
<dbReference type="Pfam" id="PF00730">
    <property type="entry name" value="HhH-GPD"/>
    <property type="match status" value="1"/>
</dbReference>
<comment type="catalytic activity">
    <reaction evidence="1 13">
        <text>Hydrolyzes free adenine bases from 7,8-dihydro-8-oxoguanine:adenine mismatched double-stranded DNA, leaving an apurinic site.</text>
        <dbReference type="EC" id="3.2.2.31"/>
    </reaction>
</comment>
<keyword evidence="7 13" id="KW-0227">DNA damage</keyword>
<keyword evidence="16" id="KW-1185">Reference proteome</keyword>
<dbReference type="InterPro" id="IPR044298">
    <property type="entry name" value="MIG/MutY"/>
</dbReference>
<organism evidence="15 16">
    <name type="scientific">Blautia intestinihominis</name>
    <dbReference type="NCBI Taxonomy" id="3133152"/>
    <lineage>
        <taxon>Bacteria</taxon>
        <taxon>Bacillati</taxon>
        <taxon>Bacillota</taxon>
        <taxon>Clostridia</taxon>
        <taxon>Lachnospirales</taxon>
        <taxon>Lachnospiraceae</taxon>
        <taxon>Blautia</taxon>
    </lineage>
</organism>
<evidence type="ECO:0000256" key="3">
    <source>
        <dbReference type="ARBA" id="ARBA00012045"/>
    </source>
</evidence>
<dbReference type="InterPro" id="IPR005760">
    <property type="entry name" value="A/G_AdeGlyc_MutY"/>
</dbReference>
<comment type="similarity">
    <text evidence="2 13">Belongs to the Nth/MutY family.</text>
</comment>
<dbReference type="PANTHER" id="PTHR42944">
    <property type="entry name" value="ADENINE DNA GLYCOSYLASE"/>
    <property type="match status" value="1"/>
</dbReference>
<keyword evidence="6" id="KW-0479">Metal-binding</keyword>
<comment type="function">
    <text evidence="13">Adenine glycosylase active on G-A mispairs.</text>
</comment>
<dbReference type="EC" id="3.2.2.31" evidence="3 13"/>
<evidence type="ECO:0000313" key="15">
    <source>
        <dbReference type="EMBL" id="MEQ2356748.1"/>
    </source>
</evidence>
<dbReference type="Gene3D" id="1.10.1670.10">
    <property type="entry name" value="Helix-hairpin-Helix base-excision DNA repair enzymes (C-terminal)"/>
    <property type="match status" value="1"/>
</dbReference>
<evidence type="ECO:0000256" key="2">
    <source>
        <dbReference type="ARBA" id="ARBA00008343"/>
    </source>
</evidence>
<dbReference type="GO" id="GO:0000701">
    <property type="term" value="F:purine-specific mismatch base pair DNA N-glycosylase activity"/>
    <property type="evidence" value="ECO:0007669"/>
    <property type="project" value="UniProtKB-EC"/>
</dbReference>
<dbReference type="SUPFAM" id="SSF55811">
    <property type="entry name" value="Nudix"/>
    <property type="match status" value="1"/>
</dbReference>
<dbReference type="InterPro" id="IPR023170">
    <property type="entry name" value="HhH_base_excis_C"/>
</dbReference>
<name>A0ABV1AGT0_9FIRM</name>
<evidence type="ECO:0000259" key="14">
    <source>
        <dbReference type="SMART" id="SM00478"/>
    </source>
</evidence>
<proteinExistence type="inferred from homology"/>
<gene>
    <name evidence="15" type="primary">mutY</name>
    <name evidence="15" type="ORF">WMO75_00075</name>
</gene>
<evidence type="ECO:0000256" key="13">
    <source>
        <dbReference type="RuleBase" id="RU365096"/>
    </source>
</evidence>
<evidence type="ECO:0000256" key="1">
    <source>
        <dbReference type="ARBA" id="ARBA00000843"/>
    </source>
</evidence>
<keyword evidence="5" id="KW-0004">4Fe-4S</keyword>
<keyword evidence="8 15" id="KW-0378">Hydrolase</keyword>
<sequence>MLNDIVKPLTEWYRQNKRSLPWRDRHNAYYTWVSEIMLQQTRVEAVKPYFRRFTEELPDPAALAECPEEKLLKLWEGLGYYNRVRNMQIAAQTVVEEYDGVLPASYEKLLSLKGIGSYTAGAIASIAYDIPVPAVDGNVLRVITRIIEDDGDIMKQSVKKRIENKLQEIMPGEYPGDFNQALMELGAVVCVPNGEPKCDVCPVAFCCGARAHGTIDRFPVKAQKKDRKLEDRTVLVIQDGEKTAIRRRPSRGLLAGLYELPNLKGHLSEEEVLESVKAMDLEPLRIEALPEAKHIFSHIEWRMTAYRVRVSSLEEIRQNDLLFVGKRQSDDQYAIPSAFSAYTKYIRE</sequence>
<evidence type="ECO:0000256" key="12">
    <source>
        <dbReference type="ARBA" id="ARBA00023295"/>
    </source>
</evidence>
<dbReference type="RefSeq" id="WP_022213681.1">
    <property type="nucleotide sequence ID" value="NZ_JBBMEI010000001.1"/>
</dbReference>
<dbReference type="InterPro" id="IPR015797">
    <property type="entry name" value="NUDIX_hydrolase-like_dom_sf"/>
</dbReference>
<dbReference type="CDD" id="cd00056">
    <property type="entry name" value="ENDO3c"/>
    <property type="match status" value="1"/>
</dbReference>
<dbReference type="SMART" id="SM00478">
    <property type="entry name" value="ENDO3c"/>
    <property type="match status" value="1"/>
</dbReference>
<keyword evidence="10" id="KW-0411">Iron-sulfur</keyword>
<keyword evidence="9 13" id="KW-0408">Iron</keyword>
<keyword evidence="11" id="KW-0234">DNA repair</keyword>
<feature type="domain" description="HhH-GPD" evidence="14">
    <location>
        <begin position="37"/>
        <end position="188"/>
    </location>
</feature>
<dbReference type="Pfam" id="PF00633">
    <property type="entry name" value="HHH"/>
    <property type="match status" value="1"/>
</dbReference>
<evidence type="ECO:0000256" key="7">
    <source>
        <dbReference type="ARBA" id="ARBA00022763"/>
    </source>
</evidence>
<dbReference type="Gene3D" id="1.10.340.30">
    <property type="entry name" value="Hypothetical protein, domain 2"/>
    <property type="match status" value="1"/>
</dbReference>
<evidence type="ECO:0000256" key="4">
    <source>
        <dbReference type="ARBA" id="ARBA00022023"/>
    </source>
</evidence>
<dbReference type="InterPro" id="IPR003265">
    <property type="entry name" value="HhH-GPD_domain"/>
</dbReference>
<protein>
    <recommendedName>
        <fullName evidence="4 13">Adenine DNA glycosylase</fullName>
        <ecNumber evidence="3 13">3.2.2.31</ecNumber>
    </recommendedName>
</protein>
<evidence type="ECO:0000256" key="5">
    <source>
        <dbReference type="ARBA" id="ARBA00022485"/>
    </source>
</evidence>
<dbReference type="Proteomes" id="UP001446032">
    <property type="component" value="Unassembled WGS sequence"/>
</dbReference>
<evidence type="ECO:0000256" key="11">
    <source>
        <dbReference type="ARBA" id="ARBA00023204"/>
    </source>
</evidence>
<dbReference type="CDD" id="cd03431">
    <property type="entry name" value="NUDIX_DNA_Glycosylase_C-MutY"/>
    <property type="match status" value="1"/>
</dbReference>
<dbReference type="EMBL" id="JBBMEI010000001">
    <property type="protein sequence ID" value="MEQ2356748.1"/>
    <property type="molecule type" value="Genomic_DNA"/>
</dbReference>
<dbReference type="InterPro" id="IPR011257">
    <property type="entry name" value="DNA_glycosylase"/>
</dbReference>
<dbReference type="InterPro" id="IPR029119">
    <property type="entry name" value="MutY_C"/>
</dbReference>
<evidence type="ECO:0000256" key="8">
    <source>
        <dbReference type="ARBA" id="ARBA00022801"/>
    </source>
</evidence>
<evidence type="ECO:0000256" key="9">
    <source>
        <dbReference type="ARBA" id="ARBA00023004"/>
    </source>
</evidence>
<accession>A0ABV1AGT0</accession>
<dbReference type="NCBIfam" id="TIGR01084">
    <property type="entry name" value="mutY"/>
    <property type="match status" value="1"/>
</dbReference>
<comment type="caution">
    <text evidence="15">The sequence shown here is derived from an EMBL/GenBank/DDBJ whole genome shotgun (WGS) entry which is preliminary data.</text>
</comment>
<comment type="cofactor">
    <cofactor evidence="13">
        <name>[4Fe-4S] cluster</name>
        <dbReference type="ChEBI" id="CHEBI:49883"/>
    </cofactor>
    <text evidence="13">Binds 1 [4Fe-4S] cluster.</text>
</comment>